<reference evidence="2 3" key="1">
    <citation type="journal article" date="2018" name="Front. Plant Sci.">
        <title>Red Clover (Trifolium pratense) and Zigzag Clover (T. medium) - A Picture of Genomic Similarities and Differences.</title>
        <authorList>
            <person name="Dluhosova J."/>
            <person name="Istvanek J."/>
            <person name="Nedelnik J."/>
            <person name="Repkova J."/>
        </authorList>
    </citation>
    <scope>NUCLEOTIDE SEQUENCE [LARGE SCALE GENOMIC DNA]</scope>
    <source>
        <strain evidence="3">cv. 10/8</strain>
        <tissue evidence="2">Leaf</tissue>
    </source>
</reference>
<sequence length="25" mass="2574">MARGEGSSGAKKSKAEEALPIAKEK</sequence>
<feature type="compositionally biased region" description="Basic and acidic residues" evidence="1">
    <location>
        <begin position="13"/>
        <end position="25"/>
    </location>
</feature>
<evidence type="ECO:0000313" key="2">
    <source>
        <dbReference type="EMBL" id="MCI32807.1"/>
    </source>
</evidence>
<keyword evidence="3" id="KW-1185">Reference proteome</keyword>
<organism evidence="2 3">
    <name type="scientific">Trifolium medium</name>
    <dbReference type="NCBI Taxonomy" id="97028"/>
    <lineage>
        <taxon>Eukaryota</taxon>
        <taxon>Viridiplantae</taxon>
        <taxon>Streptophyta</taxon>
        <taxon>Embryophyta</taxon>
        <taxon>Tracheophyta</taxon>
        <taxon>Spermatophyta</taxon>
        <taxon>Magnoliopsida</taxon>
        <taxon>eudicotyledons</taxon>
        <taxon>Gunneridae</taxon>
        <taxon>Pentapetalae</taxon>
        <taxon>rosids</taxon>
        <taxon>fabids</taxon>
        <taxon>Fabales</taxon>
        <taxon>Fabaceae</taxon>
        <taxon>Papilionoideae</taxon>
        <taxon>50 kb inversion clade</taxon>
        <taxon>NPAAA clade</taxon>
        <taxon>Hologalegina</taxon>
        <taxon>IRL clade</taxon>
        <taxon>Trifolieae</taxon>
        <taxon>Trifolium</taxon>
    </lineage>
</organism>
<name>A0A392R9B7_9FABA</name>
<comment type="caution">
    <text evidence="2">The sequence shown here is derived from an EMBL/GenBank/DDBJ whole genome shotgun (WGS) entry which is preliminary data.</text>
</comment>
<evidence type="ECO:0000256" key="1">
    <source>
        <dbReference type="SAM" id="MobiDB-lite"/>
    </source>
</evidence>
<feature type="non-terminal residue" evidence="2">
    <location>
        <position position="25"/>
    </location>
</feature>
<accession>A0A392R9B7</accession>
<dbReference type="Proteomes" id="UP000265520">
    <property type="component" value="Unassembled WGS sequence"/>
</dbReference>
<dbReference type="AlphaFoldDB" id="A0A392R9B7"/>
<protein>
    <submittedName>
        <fullName evidence="2">Uncharacterized protein</fullName>
    </submittedName>
</protein>
<evidence type="ECO:0000313" key="3">
    <source>
        <dbReference type="Proteomes" id="UP000265520"/>
    </source>
</evidence>
<dbReference type="EMBL" id="LXQA010198885">
    <property type="protein sequence ID" value="MCI32807.1"/>
    <property type="molecule type" value="Genomic_DNA"/>
</dbReference>
<feature type="region of interest" description="Disordered" evidence="1">
    <location>
        <begin position="1"/>
        <end position="25"/>
    </location>
</feature>
<proteinExistence type="predicted"/>